<keyword evidence="5 14" id="KW-0812">Transmembrane</keyword>
<evidence type="ECO:0000313" key="17">
    <source>
        <dbReference type="EMBL" id="KAG9342263.1"/>
    </source>
</evidence>
<dbReference type="Pfam" id="PF01833">
    <property type="entry name" value="TIG"/>
    <property type="match status" value="2"/>
</dbReference>
<dbReference type="SUPFAM" id="SSF103575">
    <property type="entry name" value="Plexin repeat"/>
    <property type="match status" value="1"/>
</dbReference>
<evidence type="ECO:0000256" key="15">
    <source>
        <dbReference type="SAM" id="SignalP"/>
    </source>
</evidence>
<comment type="subcellular location">
    <subcellularLocation>
        <location evidence="1">Cell membrane</location>
        <topology evidence="1">Single-pass type I membrane protein</topology>
    </subcellularLocation>
</comment>
<dbReference type="GO" id="GO:0030334">
    <property type="term" value="P:regulation of cell migration"/>
    <property type="evidence" value="ECO:0007669"/>
    <property type="project" value="TreeGrafter"/>
</dbReference>
<dbReference type="AlphaFoldDB" id="A0A8T2NN66"/>
<dbReference type="InterPro" id="IPR002909">
    <property type="entry name" value="IPT_dom"/>
</dbReference>
<dbReference type="SMART" id="SM00630">
    <property type="entry name" value="Sema"/>
    <property type="match status" value="1"/>
</dbReference>
<comment type="caution">
    <text evidence="17">The sequence shown here is derived from an EMBL/GenBank/DDBJ whole genome shotgun (WGS) entry which is preliminary data.</text>
</comment>
<protein>
    <recommendedName>
        <fullName evidence="16">Sema domain-containing protein</fullName>
    </recommendedName>
</protein>
<dbReference type="Gene3D" id="2.130.10.10">
    <property type="entry name" value="YVTN repeat-like/Quinoprotein amine dehydrogenase"/>
    <property type="match status" value="1"/>
</dbReference>
<sequence length="1260" mass="139646">MLLLLLCACAGRCEDSPPKYETATPINNVVQDPRTGRIYLGAVNAIYQLDSALQFQHKAMTGPKLDSRHCTPPIPPTCQDAKQTDSINKLLLVHETNGSLVVCGTLFKGLCSLVNLSNIENQVYYSDGKGEKTYVASIEESVSVVGVMSTFPEKDDNTPVFLVAKGYGSQDSAKLISTRILQDYKDLVVFENIAEASSVQANPFVLKYLHNFRLAFREGSFVYFVFSRTMGSTDNKNFTFISRLCEKDIHYYSYTELQLNCGPENTYNKVQTAYLASPGKKLAQHLTRSSKYGKVEPWDKVLFAVFSDDEDSVSSALCMYPLKAINKALEDLIGACYGTQGKINSQMAVYPPYISVTGFCSTTQPELAAKNPCGADFLTSPLASTPEFALKAPAVHEKKGLLTAVAVAVENDHTVAFLGTSKGEVYRVHLSNTSAAYGSVLGESTGSSVNKNLFFDTSQNYLYITTAQKITKLPVQECHLKTTCEACMKQNDPYCGWCVLEGKCSTMSDCKGANVTNGWLWSPDQQCVEIKSFVPPNMSSRKTQQVEISVPSLPVIEDGRLQCKFGSFSESNAVMERSMITCALPEPAQIPPTPDKQDYVEVPVKIFVDGKVEVAAGTYNFYNCRAAMRKAENTPCMSCVSSNWGCQWNIHNHTCSDNDRSIDGAHIVKPQQGASCPLFEDQVPSLIPVGYKTPIRFKGKNLDGYKDKKLKIGTELMKHTEEPVVSEGGSQFRFDGYEFAYDKDQTVDVFFYVKDKDTDKKIDSTLNVTLYNCSLGREDCSLCKNADPKYQCVWCDRTQSCVYLPPAQLPHLASTYSFCYIVKLKQCQVSPRYGPLRGGILVTIKGSNLGIRKQDITRITVAGVPCVHQLDRYSVSTSVVCEAGPVDPAKPHSGVVEVVVEGDKKGTSIVSFTYRDPKPEKVQPDKGPKAGGTVITISGTNLDTATKEDLNITTFGSEITCKVGEYRPVKVPSDPLPVMVKYGKHTGMEVPRAFQFHENPKVERHFPDSSFVCGGRVIVVTGTGFDLIQKASMRVLHSATEDCPNLPNHIEPLQDAFSKNDTVLQFLSPAVNGSSQIHCLRAYIFLDNVRNELRPFNYHSDPIFDELTKKVITESSIISVTGKGFSKAMTAPEAKAFVGDVECQVTTLQDDRLFLDPPSTQPKARSKRQRRDTSSDLLELLIKFGNGEWVVGSVHYERKYEVPLPIIIPCVVIPMLLIIAISVYCYRRKSQQAEREYEKVKHQLENLEESVRDRCKKEFT</sequence>
<dbReference type="Pfam" id="PF24479">
    <property type="entry name" value="PSI_PlexinA-B"/>
    <property type="match status" value="1"/>
</dbReference>
<dbReference type="CDD" id="cd00102">
    <property type="entry name" value="IPT"/>
    <property type="match status" value="1"/>
</dbReference>
<dbReference type="Pfam" id="PF01403">
    <property type="entry name" value="Sema"/>
    <property type="match status" value="1"/>
</dbReference>
<comment type="caution">
    <text evidence="13">Lacks conserved residue(s) required for the propagation of feature annotation.</text>
</comment>
<keyword evidence="10" id="KW-1015">Disulfide bond</keyword>
<evidence type="ECO:0000259" key="16">
    <source>
        <dbReference type="PROSITE" id="PS51004"/>
    </source>
</evidence>
<dbReference type="SMART" id="SM00423">
    <property type="entry name" value="PSI"/>
    <property type="match status" value="3"/>
</dbReference>
<feature type="non-terminal residue" evidence="17">
    <location>
        <position position="1260"/>
    </location>
</feature>
<dbReference type="InterPro" id="IPR001627">
    <property type="entry name" value="Semap_dom"/>
</dbReference>
<reference evidence="17" key="1">
    <citation type="thesis" date="2021" institute="BYU ScholarsArchive" country="Provo, UT, USA">
        <title>Applications of and Algorithms for Genome Assembly and Genomic Analyses with an Emphasis on Marine Teleosts.</title>
        <authorList>
            <person name="Pickett B.D."/>
        </authorList>
    </citation>
    <scope>NUCLEOTIDE SEQUENCE</scope>
    <source>
        <strain evidence="17">HI-2016</strain>
    </source>
</reference>
<dbReference type="SUPFAM" id="SSF81296">
    <property type="entry name" value="E set domains"/>
    <property type="match status" value="3"/>
</dbReference>
<dbReference type="GO" id="GO:0007411">
    <property type="term" value="P:axon guidance"/>
    <property type="evidence" value="ECO:0007669"/>
    <property type="project" value="UniProtKB-ARBA"/>
</dbReference>
<dbReference type="GO" id="GO:0007162">
    <property type="term" value="P:negative regulation of cell adhesion"/>
    <property type="evidence" value="ECO:0007669"/>
    <property type="project" value="TreeGrafter"/>
</dbReference>
<evidence type="ECO:0000256" key="12">
    <source>
        <dbReference type="ARBA" id="ARBA00023180"/>
    </source>
</evidence>
<dbReference type="InterPro" id="IPR015943">
    <property type="entry name" value="WD40/YVTN_repeat-like_dom_sf"/>
</dbReference>
<evidence type="ECO:0000256" key="10">
    <source>
        <dbReference type="ARBA" id="ARBA00023157"/>
    </source>
</evidence>
<keyword evidence="4" id="KW-0597">Phosphoprotein</keyword>
<dbReference type="Pfam" id="PF01437">
    <property type="entry name" value="PSI"/>
    <property type="match status" value="1"/>
</dbReference>
<dbReference type="SUPFAM" id="SSF101912">
    <property type="entry name" value="Sema domain"/>
    <property type="match status" value="1"/>
</dbReference>
<feature type="domain" description="Sema" evidence="16">
    <location>
        <begin position="1"/>
        <end position="475"/>
    </location>
</feature>
<dbReference type="EMBL" id="JAFBMS010000029">
    <property type="protein sequence ID" value="KAG9342263.1"/>
    <property type="molecule type" value="Genomic_DNA"/>
</dbReference>
<evidence type="ECO:0000256" key="11">
    <source>
        <dbReference type="ARBA" id="ARBA00023170"/>
    </source>
</evidence>
<dbReference type="Proteomes" id="UP000824540">
    <property type="component" value="Unassembled WGS sequence"/>
</dbReference>
<dbReference type="InterPro" id="IPR016201">
    <property type="entry name" value="PSI"/>
</dbReference>
<dbReference type="PROSITE" id="PS51004">
    <property type="entry name" value="SEMA"/>
    <property type="match status" value="1"/>
</dbReference>
<dbReference type="Pfam" id="PF17960">
    <property type="entry name" value="TIG_plexin"/>
    <property type="match status" value="1"/>
</dbReference>
<dbReference type="OrthoDB" id="125363at2759"/>
<dbReference type="Pfam" id="PF24317">
    <property type="entry name" value="PSI_Plexin-B"/>
    <property type="match status" value="1"/>
</dbReference>
<dbReference type="GO" id="GO:0050772">
    <property type="term" value="P:positive regulation of axonogenesis"/>
    <property type="evidence" value="ECO:0007669"/>
    <property type="project" value="TreeGrafter"/>
</dbReference>
<proteinExistence type="inferred from homology"/>
<dbReference type="SMART" id="SM00429">
    <property type="entry name" value="IPT"/>
    <property type="match status" value="3"/>
</dbReference>
<evidence type="ECO:0000256" key="7">
    <source>
        <dbReference type="ARBA" id="ARBA00022737"/>
    </source>
</evidence>
<dbReference type="InterPro" id="IPR013783">
    <property type="entry name" value="Ig-like_fold"/>
</dbReference>
<dbReference type="InterPro" id="IPR014756">
    <property type="entry name" value="Ig_E-set"/>
</dbReference>
<evidence type="ECO:0000256" key="6">
    <source>
        <dbReference type="ARBA" id="ARBA00022729"/>
    </source>
</evidence>
<dbReference type="InterPro" id="IPR057533">
    <property type="entry name" value="PSI_Plexin-B"/>
</dbReference>
<dbReference type="FunFam" id="2.130.10.10:FF:000812">
    <property type="entry name" value="Plexin B2a"/>
    <property type="match status" value="1"/>
</dbReference>
<feature type="chain" id="PRO_5035728412" description="Sema domain-containing protein" evidence="15">
    <location>
        <begin position="16"/>
        <end position="1260"/>
    </location>
</feature>
<dbReference type="PANTHER" id="PTHR22625">
    <property type="entry name" value="PLEXIN"/>
    <property type="match status" value="1"/>
</dbReference>
<dbReference type="FunFam" id="2.60.40.10:FF:000203">
    <property type="entry name" value="Plexin B2"/>
    <property type="match status" value="1"/>
</dbReference>
<accession>A0A8T2NN66</accession>
<organism evidence="17 18">
    <name type="scientific">Albula glossodonta</name>
    <name type="common">roundjaw bonefish</name>
    <dbReference type="NCBI Taxonomy" id="121402"/>
    <lineage>
        <taxon>Eukaryota</taxon>
        <taxon>Metazoa</taxon>
        <taxon>Chordata</taxon>
        <taxon>Craniata</taxon>
        <taxon>Vertebrata</taxon>
        <taxon>Euteleostomi</taxon>
        <taxon>Actinopterygii</taxon>
        <taxon>Neopterygii</taxon>
        <taxon>Teleostei</taxon>
        <taxon>Albuliformes</taxon>
        <taxon>Albulidae</taxon>
        <taxon>Albula</taxon>
    </lineage>
</organism>
<dbReference type="FunFam" id="2.60.40.10:FF:000131">
    <property type="entry name" value="Plexin A2"/>
    <property type="match status" value="1"/>
</dbReference>
<evidence type="ECO:0000256" key="14">
    <source>
        <dbReference type="SAM" id="Phobius"/>
    </source>
</evidence>
<evidence type="ECO:0000256" key="3">
    <source>
        <dbReference type="ARBA" id="ARBA00022475"/>
    </source>
</evidence>
<gene>
    <name evidence="17" type="ORF">JZ751_016765</name>
</gene>
<keyword evidence="12" id="KW-0325">Glycoprotein</keyword>
<dbReference type="InterPro" id="IPR036352">
    <property type="entry name" value="Semap_dom_sf"/>
</dbReference>
<dbReference type="InterPro" id="IPR002165">
    <property type="entry name" value="Plexin_repeat"/>
</dbReference>
<comment type="similarity">
    <text evidence="2">Belongs to the plexin family.</text>
</comment>
<name>A0A8T2NN66_9TELE</name>
<keyword evidence="7" id="KW-0677">Repeat</keyword>
<evidence type="ECO:0000256" key="13">
    <source>
        <dbReference type="PROSITE-ProRule" id="PRU00352"/>
    </source>
</evidence>
<dbReference type="PANTHER" id="PTHR22625:SF9">
    <property type="entry name" value="PLEXIN-B2"/>
    <property type="match status" value="1"/>
</dbReference>
<dbReference type="Gene3D" id="2.60.40.10">
    <property type="entry name" value="Immunoglobulins"/>
    <property type="match status" value="3"/>
</dbReference>
<dbReference type="GO" id="GO:0002116">
    <property type="term" value="C:semaphorin receptor complex"/>
    <property type="evidence" value="ECO:0007669"/>
    <property type="project" value="TreeGrafter"/>
</dbReference>
<feature type="signal peptide" evidence="15">
    <location>
        <begin position="1"/>
        <end position="15"/>
    </location>
</feature>
<dbReference type="GO" id="GO:0005886">
    <property type="term" value="C:plasma membrane"/>
    <property type="evidence" value="ECO:0007669"/>
    <property type="project" value="UniProtKB-SubCell"/>
</dbReference>
<keyword evidence="8 14" id="KW-1133">Transmembrane helix</keyword>
<dbReference type="GO" id="GO:0017154">
    <property type="term" value="F:semaphorin receptor activity"/>
    <property type="evidence" value="ECO:0007669"/>
    <property type="project" value="InterPro"/>
</dbReference>
<evidence type="ECO:0000256" key="9">
    <source>
        <dbReference type="ARBA" id="ARBA00023136"/>
    </source>
</evidence>
<keyword evidence="18" id="KW-1185">Reference proteome</keyword>
<evidence type="ECO:0000313" key="18">
    <source>
        <dbReference type="Proteomes" id="UP000824540"/>
    </source>
</evidence>
<keyword evidence="9 14" id="KW-0472">Membrane</keyword>
<evidence type="ECO:0000256" key="5">
    <source>
        <dbReference type="ARBA" id="ARBA00022692"/>
    </source>
</evidence>
<evidence type="ECO:0000256" key="1">
    <source>
        <dbReference type="ARBA" id="ARBA00004251"/>
    </source>
</evidence>
<feature type="transmembrane region" description="Helical" evidence="14">
    <location>
        <begin position="1206"/>
        <end position="1226"/>
    </location>
</feature>
<evidence type="ECO:0000256" key="8">
    <source>
        <dbReference type="ARBA" id="ARBA00022989"/>
    </source>
</evidence>
<keyword evidence="6 15" id="KW-0732">Signal</keyword>
<dbReference type="InterPro" id="IPR031148">
    <property type="entry name" value="Plexin"/>
</dbReference>
<evidence type="ECO:0000256" key="4">
    <source>
        <dbReference type="ARBA" id="ARBA00022553"/>
    </source>
</evidence>
<dbReference type="InterPro" id="IPR041019">
    <property type="entry name" value="TIG1_plexin"/>
</dbReference>
<keyword evidence="3" id="KW-1003">Cell membrane</keyword>
<keyword evidence="11" id="KW-0675">Receptor</keyword>
<evidence type="ECO:0000256" key="2">
    <source>
        <dbReference type="ARBA" id="ARBA00010297"/>
    </source>
</evidence>
<dbReference type="GO" id="GO:0008360">
    <property type="term" value="P:regulation of cell shape"/>
    <property type="evidence" value="ECO:0007669"/>
    <property type="project" value="TreeGrafter"/>
</dbReference>